<dbReference type="Proteomes" id="UP000789595">
    <property type="component" value="Unassembled WGS sequence"/>
</dbReference>
<dbReference type="PROSITE" id="PS50059">
    <property type="entry name" value="FKBP_PPIASE"/>
    <property type="match status" value="1"/>
</dbReference>
<dbReference type="Gene3D" id="3.10.50.40">
    <property type="match status" value="1"/>
</dbReference>
<dbReference type="InterPro" id="IPR050754">
    <property type="entry name" value="FKBP4/5/8-like"/>
</dbReference>
<proteinExistence type="predicted"/>
<dbReference type="PANTHER" id="PTHR46512:SF1">
    <property type="entry name" value="PEPTIDYLPROLYL ISOMERASE"/>
    <property type="match status" value="1"/>
</dbReference>
<dbReference type="SUPFAM" id="SSF54534">
    <property type="entry name" value="FKBP-like"/>
    <property type="match status" value="1"/>
</dbReference>
<evidence type="ECO:0000256" key="1">
    <source>
        <dbReference type="ARBA" id="ARBA00022737"/>
    </source>
</evidence>
<evidence type="ECO:0000256" key="4">
    <source>
        <dbReference type="SAM" id="MobiDB-lite"/>
    </source>
</evidence>
<evidence type="ECO:0000313" key="7">
    <source>
        <dbReference type="Proteomes" id="UP000789595"/>
    </source>
</evidence>
<gene>
    <name evidence="6" type="ORF">PECAL_6P08560</name>
</gene>
<dbReference type="GO" id="GO:0044183">
    <property type="term" value="F:protein folding chaperone"/>
    <property type="evidence" value="ECO:0007669"/>
    <property type="project" value="TreeGrafter"/>
</dbReference>
<dbReference type="EC" id="5.2.1.8" evidence="3"/>
<comment type="caution">
    <text evidence="6">The sequence shown here is derived from an EMBL/GenBank/DDBJ whole genome shotgun (WGS) entry which is preliminary data.</text>
</comment>
<dbReference type="GO" id="GO:0005829">
    <property type="term" value="C:cytosol"/>
    <property type="evidence" value="ECO:0007669"/>
    <property type="project" value="TreeGrafter"/>
</dbReference>
<sequence>MDATAPSEPQADDAGAPEVAEDGFETLLPGVRYKEIARGEGPAADYKQSVTCSYTAECTKTGEVFEKVEQRTLRIGDADVPPGLELALRRQRAGTRAVIQAEWRFAYGEDGRPASSMDGTKAVEPRTDVTWRISTLSLGRGEGESEGRDKLNELREKKDLGNNHFRHSNWRKAAQNYQDVLKDLNPEAYDECRDEAVSIYVACANNLVFALMKLGDWLKAEQAVCDVLGVAPDDEKALYRAAKIALHLSKWAEADAAILRGRSLYPASPAFPRLESALKTQRAKYKERRKQMSRSMAGALFAVDGAVDEAPASSTFPWYPVLGGCVVAVAVAVAAAL</sequence>
<evidence type="ECO:0000313" key="6">
    <source>
        <dbReference type="EMBL" id="CAH0379249.1"/>
    </source>
</evidence>
<evidence type="ECO:0000256" key="3">
    <source>
        <dbReference type="PROSITE-ProRule" id="PRU00277"/>
    </source>
</evidence>
<dbReference type="GO" id="GO:0016020">
    <property type="term" value="C:membrane"/>
    <property type="evidence" value="ECO:0007669"/>
    <property type="project" value="TreeGrafter"/>
</dbReference>
<feature type="region of interest" description="Disordered" evidence="4">
    <location>
        <begin position="1"/>
        <end position="22"/>
    </location>
</feature>
<dbReference type="GO" id="GO:0012505">
    <property type="term" value="C:endomembrane system"/>
    <property type="evidence" value="ECO:0007669"/>
    <property type="project" value="TreeGrafter"/>
</dbReference>
<name>A0A8J2T2A1_9STRA</name>
<feature type="domain" description="PPIase FKBP-type" evidence="5">
    <location>
        <begin position="47"/>
        <end position="139"/>
    </location>
</feature>
<keyword evidence="1" id="KW-0677">Repeat</keyword>
<comment type="catalytic activity">
    <reaction evidence="3">
        <text>[protein]-peptidylproline (omega=180) = [protein]-peptidylproline (omega=0)</text>
        <dbReference type="Rhea" id="RHEA:16237"/>
        <dbReference type="Rhea" id="RHEA-COMP:10747"/>
        <dbReference type="Rhea" id="RHEA-COMP:10748"/>
        <dbReference type="ChEBI" id="CHEBI:83833"/>
        <dbReference type="ChEBI" id="CHEBI:83834"/>
        <dbReference type="EC" id="5.2.1.8"/>
    </reaction>
</comment>
<dbReference type="Pfam" id="PF00254">
    <property type="entry name" value="FKBP_C"/>
    <property type="match status" value="1"/>
</dbReference>
<dbReference type="SUPFAM" id="SSF48452">
    <property type="entry name" value="TPR-like"/>
    <property type="match status" value="1"/>
</dbReference>
<dbReference type="InterPro" id="IPR001179">
    <property type="entry name" value="PPIase_FKBP_dom"/>
</dbReference>
<reference evidence="6" key="1">
    <citation type="submission" date="2021-11" db="EMBL/GenBank/DDBJ databases">
        <authorList>
            <consortium name="Genoscope - CEA"/>
            <person name="William W."/>
        </authorList>
    </citation>
    <scope>NUCLEOTIDE SEQUENCE</scope>
</reference>
<dbReference type="InterPro" id="IPR011990">
    <property type="entry name" value="TPR-like_helical_dom_sf"/>
</dbReference>
<keyword evidence="2" id="KW-0802">TPR repeat</keyword>
<dbReference type="GO" id="GO:0005740">
    <property type="term" value="C:mitochondrial envelope"/>
    <property type="evidence" value="ECO:0007669"/>
    <property type="project" value="TreeGrafter"/>
</dbReference>
<dbReference type="OrthoDB" id="1902587at2759"/>
<dbReference type="Gene3D" id="1.25.40.10">
    <property type="entry name" value="Tetratricopeptide repeat domain"/>
    <property type="match status" value="1"/>
</dbReference>
<keyword evidence="3" id="KW-0697">Rotamase</keyword>
<dbReference type="InterPro" id="IPR046357">
    <property type="entry name" value="PPIase_dom_sf"/>
</dbReference>
<dbReference type="PANTHER" id="PTHR46512">
    <property type="entry name" value="PEPTIDYLPROLYL ISOMERASE"/>
    <property type="match status" value="1"/>
</dbReference>
<keyword evidence="3" id="KW-0413">Isomerase</keyword>
<organism evidence="6 7">
    <name type="scientific">Pelagomonas calceolata</name>
    <dbReference type="NCBI Taxonomy" id="35677"/>
    <lineage>
        <taxon>Eukaryota</taxon>
        <taxon>Sar</taxon>
        <taxon>Stramenopiles</taxon>
        <taxon>Ochrophyta</taxon>
        <taxon>Pelagophyceae</taxon>
        <taxon>Pelagomonadales</taxon>
        <taxon>Pelagomonadaceae</taxon>
        <taxon>Pelagomonas</taxon>
    </lineage>
</organism>
<accession>A0A8J2T2A1</accession>
<protein>
    <recommendedName>
        <fullName evidence="3">peptidylprolyl isomerase</fullName>
        <ecNumber evidence="3">5.2.1.8</ecNumber>
    </recommendedName>
</protein>
<evidence type="ECO:0000256" key="2">
    <source>
        <dbReference type="ARBA" id="ARBA00022803"/>
    </source>
</evidence>
<keyword evidence="7" id="KW-1185">Reference proteome</keyword>
<dbReference type="EMBL" id="CAKKNE010000006">
    <property type="protein sequence ID" value="CAH0379249.1"/>
    <property type="molecule type" value="Genomic_DNA"/>
</dbReference>
<dbReference type="GO" id="GO:0003755">
    <property type="term" value="F:peptidyl-prolyl cis-trans isomerase activity"/>
    <property type="evidence" value="ECO:0007669"/>
    <property type="project" value="UniProtKB-KW"/>
</dbReference>
<dbReference type="AlphaFoldDB" id="A0A8J2T2A1"/>
<evidence type="ECO:0000259" key="5">
    <source>
        <dbReference type="PROSITE" id="PS50059"/>
    </source>
</evidence>